<sequence length="120" mass="13301">MFHVTGQPFKWHKKMMTMTATTYWTTTTPTTHQECDDDDDTHTTLCWDEAHSMERTEPPKVYTPTANDEDGGRALRGIDGLPEGVPDPPNNLPMAPLPNPPLGTPAPPNNLLSHPPQDSQ</sequence>
<keyword evidence="3" id="KW-1185">Reference proteome</keyword>
<protein>
    <submittedName>
        <fullName evidence="2">Uncharacterized protein</fullName>
    </submittedName>
</protein>
<dbReference type="Proteomes" id="UP001175228">
    <property type="component" value="Unassembled WGS sequence"/>
</dbReference>
<gene>
    <name evidence="2" type="ORF">EDD18DRAFT_1357553</name>
</gene>
<reference evidence="2" key="1">
    <citation type="submission" date="2023-06" db="EMBL/GenBank/DDBJ databases">
        <authorList>
            <consortium name="Lawrence Berkeley National Laboratory"/>
            <person name="Ahrendt S."/>
            <person name="Sahu N."/>
            <person name="Indic B."/>
            <person name="Wong-Bajracharya J."/>
            <person name="Merenyi Z."/>
            <person name="Ke H.-M."/>
            <person name="Monk M."/>
            <person name="Kocsube S."/>
            <person name="Drula E."/>
            <person name="Lipzen A."/>
            <person name="Balint B."/>
            <person name="Henrissat B."/>
            <person name="Andreopoulos B."/>
            <person name="Martin F.M."/>
            <person name="Harder C.B."/>
            <person name="Rigling D."/>
            <person name="Ford K.L."/>
            <person name="Foster G.D."/>
            <person name="Pangilinan J."/>
            <person name="Papanicolaou A."/>
            <person name="Barry K."/>
            <person name="LaButti K."/>
            <person name="Viragh M."/>
            <person name="Koriabine M."/>
            <person name="Yan M."/>
            <person name="Riley R."/>
            <person name="Champramary S."/>
            <person name="Plett K.L."/>
            <person name="Tsai I.J."/>
            <person name="Slot J."/>
            <person name="Sipos G."/>
            <person name="Plett J."/>
            <person name="Nagy L.G."/>
            <person name="Grigoriev I.V."/>
        </authorList>
    </citation>
    <scope>NUCLEOTIDE SEQUENCE</scope>
    <source>
        <strain evidence="2">HWK02</strain>
    </source>
</reference>
<comment type="caution">
    <text evidence="2">The sequence shown here is derived from an EMBL/GenBank/DDBJ whole genome shotgun (WGS) entry which is preliminary data.</text>
</comment>
<dbReference type="EMBL" id="JAUEPU010000028">
    <property type="protein sequence ID" value="KAK0492706.1"/>
    <property type="molecule type" value="Genomic_DNA"/>
</dbReference>
<evidence type="ECO:0000313" key="2">
    <source>
        <dbReference type="EMBL" id="KAK0492706.1"/>
    </source>
</evidence>
<feature type="compositionally biased region" description="Pro residues" evidence="1">
    <location>
        <begin position="85"/>
        <end position="108"/>
    </location>
</feature>
<name>A0AA39PYC3_9AGAR</name>
<accession>A0AA39PYC3</accession>
<proteinExistence type="predicted"/>
<evidence type="ECO:0000313" key="3">
    <source>
        <dbReference type="Proteomes" id="UP001175228"/>
    </source>
</evidence>
<dbReference type="AlphaFoldDB" id="A0AA39PYC3"/>
<feature type="region of interest" description="Disordered" evidence="1">
    <location>
        <begin position="51"/>
        <end position="120"/>
    </location>
</feature>
<evidence type="ECO:0000256" key="1">
    <source>
        <dbReference type="SAM" id="MobiDB-lite"/>
    </source>
</evidence>
<organism evidence="2 3">
    <name type="scientific">Armillaria luteobubalina</name>
    <dbReference type="NCBI Taxonomy" id="153913"/>
    <lineage>
        <taxon>Eukaryota</taxon>
        <taxon>Fungi</taxon>
        <taxon>Dikarya</taxon>
        <taxon>Basidiomycota</taxon>
        <taxon>Agaricomycotina</taxon>
        <taxon>Agaricomycetes</taxon>
        <taxon>Agaricomycetidae</taxon>
        <taxon>Agaricales</taxon>
        <taxon>Marasmiineae</taxon>
        <taxon>Physalacriaceae</taxon>
        <taxon>Armillaria</taxon>
    </lineage>
</organism>